<dbReference type="GO" id="GO:0031267">
    <property type="term" value="F:small GTPase binding"/>
    <property type="evidence" value="ECO:0007669"/>
    <property type="project" value="InterPro"/>
</dbReference>
<dbReference type="PIRSF" id="PIRSF008153">
    <property type="entry name" value="FMR1_interacting"/>
    <property type="match status" value="1"/>
</dbReference>
<dbReference type="PRINTS" id="PR01698">
    <property type="entry name" value="CYTOFMRPINTP"/>
</dbReference>
<comment type="similarity">
    <text evidence="2 4">Belongs to the CYFIP family.</text>
</comment>
<dbReference type="Pfam" id="PF05994">
    <property type="entry name" value="FragX_IP"/>
    <property type="match status" value="2"/>
</dbReference>
<evidence type="ECO:0000259" key="5">
    <source>
        <dbReference type="Pfam" id="PF07159"/>
    </source>
</evidence>
<evidence type="ECO:0000256" key="4">
    <source>
        <dbReference type="PIRNR" id="PIRNR008153"/>
    </source>
</evidence>
<comment type="caution">
    <text evidence="6">The sequence shown here is derived from an EMBL/GenBank/DDBJ whole genome shotgun (WGS) entry which is preliminary data.</text>
</comment>
<keyword evidence="1" id="KW-0770">Synapse</keyword>
<keyword evidence="7" id="KW-1185">Reference proteome</keyword>
<feature type="domain" description="CYRIA/CYRIB Rac1 binding" evidence="5">
    <location>
        <begin position="64"/>
        <end position="268"/>
    </location>
</feature>
<dbReference type="InterPro" id="IPR009828">
    <property type="entry name" value="CYRIA/CYRIB_Rac1-bd"/>
</dbReference>
<evidence type="ECO:0000313" key="7">
    <source>
        <dbReference type="Proteomes" id="UP001488838"/>
    </source>
</evidence>
<comment type="subcellular location">
    <subcellularLocation>
        <location evidence="3">Synapse</location>
        <location evidence="3">Synaptosome</location>
    </subcellularLocation>
</comment>
<evidence type="ECO:0000256" key="2">
    <source>
        <dbReference type="ARBA" id="ARBA00025790"/>
    </source>
</evidence>
<evidence type="ECO:0000313" key="6">
    <source>
        <dbReference type="EMBL" id="KAK7813792.1"/>
    </source>
</evidence>
<dbReference type="PANTHER" id="PTHR12195">
    <property type="entry name" value="CYTOPLASMIC FMR1-INTERACTING PROTEIN-RELATED"/>
    <property type="match status" value="1"/>
</dbReference>
<name>A0AAW0IHC0_MYOGA</name>
<evidence type="ECO:0000256" key="1">
    <source>
        <dbReference type="ARBA" id="ARBA00022599"/>
    </source>
</evidence>
<dbReference type="InterPro" id="IPR008081">
    <property type="entry name" value="Cytoplasmic_FMR1-int"/>
</dbReference>
<dbReference type="Pfam" id="PF07159">
    <property type="entry name" value="CYRIA-B_Rac1-bd"/>
    <property type="match status" value="1"/>
</dbReference>
<dbReference type="Proteomes" id="UP001488838">
    <property type="component" value="Unassembled WGS sequence"/>
</dbReference>
<organism evidence="6 7">
    <name type="scientific">Myodes glareolus</name>
    <name type="common">Bank vole</name>
    <name type="synonym">Clethrionomys glareolus</name>
    <dbReference type="NCBI Taxonomy" id="447135"/>
    <lineage>
        <taxon>Eukaryota</taxon>
        <taxon>Metazoa</taxon>
        <taxon>Chordata</taxon>
        <taxon>Craniata</taxon>
        <taxon>Vertebrata</taxon>
        <taxon>Euteleostomi</taxon>
        <taxon>Mammalia</taxon>
        <taxon>Eutheria</taxon>
        <taxon>Euarchontoglires</taxon>
        <taxon>Glires</taxon>
        <taxon>Rodentia</taxon>
        <taxon>Myomorpha</taxon>
        <taxon>Muroidea</taxon>
        <taxon>Cricetidae</taxon>
        <taxon>Arvicolinae</taxon>
        <taxon>Myodes</taxon>
    </lineage>
</organism>
<gene>
    <name evidence="6" type="ORF">U0070_003701</name>
</gene>
<dbReference type="GO" id="GO:0030833">
    <property type="term" value="P:regulation of actin filament polymerization"/>
    <property type="evidence" value="ECO:0007669"/>
    <property type="project" value="InterPro"/>
</dbReference>
<dbReference type="EMBL" id="JBBHLL010000131">
    <property type="protein sequence ID" value="KAK7813792.1"/>
    <property type="molecule type" value="Genomic_DNA"/>
</dbReference>
<accession>A0AAW0IHC0</accession>
<protein>
    <recommendedName>
        <fullName evidence="4">Cytoplasmic FMR1-interacting protein</fullName>
    </recommendedName>
</protein>
<reference evidence="6 7" key="1">
    <citation type="journal article" date="2023" name="bioRxiv">
        <title>Conserved and derived expression patterns and positive selection on dental genes reveal complex evolutionary context of ever-growing rodent molars.</title>
        <authorList>
            <person name="Calamari Z.T."/>
            <person name="Song A."/>
            <person name="Cohen E."/>
            <person name="Akter M."/>
            <person name="Roy R.D."/>
            <person name="Hallikas O."/>
            <person name="Christensen M.M."/>
            <person name="Li P."/>
            <person name="Marangoni P."/>
            <person name="Jernvall J."/>
            <person name="Klein O.D."/>
        </authorList>
    </citation>
    <scope>NUCLEOTIDE SEQUENCE [LARGE SCALE GENOMIC DNA]</scope>
    <source>
        <strain evidence="6">V071</strain>
    </source>
</reference>
<dbReference type="GO" id="GO:0005737">
    <property type="term" value="C:cytoplasm"/>
    <property type="evidence" value="ECO:0007669"/>
    <property type="project" value="UniProtKB-UniRule"/>
</dbReference>
<evidence type="ECO:0000256" key="3">
    <source>
        <dbReference type="ARBA" id="ARBA00034102"/>
    </source>
</evidence>
<sequence>MAAQVTLEDALSNVDLLEELPLPDQQPCIEPPPSSLLYQPNFNTNFEDRNAFVTGIARYIEQATVHSSMNEMLEEGQEYAVMLYTWRSCSRAIPQVKCNEQPNRVEIYEKTVEVLEPEVTKLMNFMYFQRNAIERFCGEVRRLCHAERRKDFVSEAYLITLGKFINMFAVLDELKNMKCSVKNDHSAYKRAAQFLRKMADPQSIQESQNLSMFLANHNKITQSLQQQLEVISGYEELLADIVNLCVDYYENRMYLTPSEKHMLLKVMGFGLYLMDGSQLQVVPLFGDMQIELARYIKTSAHYEENKSRWTCTSSSSSPQYNICEQMIQIREDHMRFISELARYSNSEVVTGSGRQEAQKTDAEYRKLFDLALQGLQLLSQWSAHVMEVYSWKLVHPTDKYSNKDCPDNAEEYERATRYNYTTEEKFALVEVIAMIKGLQVLMGRMESVFNHAIRHTVYAALQDFSQVTLREPLRQAIKKKKNVIQSVLQAIRKTVCDWETGHEPFNDPALRGEKDPKSGFDIKVPRRAVGPSSTQLFLVRTMAESLSSAELQRQLKSLGMERLLHVVNAFLRQSYTYPPLLTFGGKTSFVFLVDAYGTEASCSSTQSSSQEAASWLRGVPGPPDSLSLAGWLRAWDSAKIFPFVVTNAPFIFLPLQIPPWITQLYMVRTMLESLIADKSGAKKTLRSSLEGPTILDIEKFHRESFFYTHLINFSETLQQCCDLSQLWFREFFLELTMGRRIQFPIEMSMPWILTDHILETKEASMMEYVLYSLDLYNDSAHYALTKFNKQFLYDEIEAEVNLCFDQFVYKLADQIFAYYKVMAGSLLLDKRLRSECKNQGATIHLPPSNRYETLLKQRHVQRVSAAMYKSLELAIGRFESEDLTSVVELDGLLEINRMTHKLMSKYLTLDSFDAMFREANHNVSAPYGRITLHVFWELNYDFLPNYCYNGSTNRFVRTALNLAYSSIYGSYRNFVGPPHFQVICRLLGYQGIAVVMEELLKVVKSLLQGTILQYVKTLMEVMPKICRLPRHEYGSPGILEFFHHQLKDIVEYAELKTVCFQNLREVGNAVLFCLLIEQSLSLEEVCDLLHAAPFQNILPRVHVKEGERVDAKMKRLESKYAPLHLVPLIERLGTPQQIAIAREGDLLTKERLCCGLSMFEVILTRIRTFLDDPIWRGPLPSNGVMHVDECVEFHRLWSAMQFVYCIPVGTHEFTVEQCFGDGLHWAGCMIIVLLGQQRRFAVLDFCYHLLKVQKHDGKDEIIKNVPLKKMVERIRKFQILNDEIITILDKYLKSGDGESTPVEHVRCFQPPIHQSLASS</sequence>
<dbReference type="GO" id="GO:0045202">
    <property type="term" value="C:synapse"/>
    <property type="evidence" value="ECO:0007669"/>
    <property type="project" value="UniProtKB-SubCell"/>
</dbReference>
<dbReference type="GO" id="GO:0043005">
    <property type="term" value="C:neuron projection"/>
    <property type="evidence" value="ECO:0007669"/>
    <property type="project" value="UniProtKB-KW"/>
</dbReference>
<keyword evidence="4" id="KW-0963">Cytoplasm</keyword>
<keyword evidence="1" id="KW-0771">Synaptosome</keyword>
<proteinExistence type="inferred from homology"/>